<dbReference type="CDD" id="cd24040">
    <property type="entry name" value="ASKHA_NBD_GDA1"/>
    <property type="match status" value="1"/>
</dbReference>
<evidence type="ECO:0000256" key="8">
    <source>
        <dbReference type="RuleBase" id="RU003833"/>
    </source>
</evidence>
<comment type="function">
    <text evidence="4">After transfer of sugars to endogenous macromolecular acceptors, the enzyme converts nucleoside diphosphates to nucleoside monophosphates which in turn exit the Golgi lumen in a coupled antiporter reaction, allowing entry of additional nucleotide sugar from the cytosol.</text>
</comment>
<feature type="binding site" evidence="7">
    <location>
        <begin position="284"/>
        <end position="288"/>
    </location>
    <ligand>
        <name>ATP</name>
        <dbReference type="ChEBI" id="CHEBI:30616"/>
    </ligand>
</feature>
<evidence type="ECO:0000256" key="4">
    <source>
        <dbReference type="ARBA" id="ARBA00037742"/>
    </source>
</evidence>
<dbReference type="Proteomes" id="UP000757232">
    <property type="component" value="Unassembled WGS sequence"/>
</dbReference>
<dbReference type="GO" id="GO:0000139">
    <property type="term" value="C:Golgi membrane"/>
    <property type="evidence" value="ECO:0007669"/>
    <property type="project" value="UniProtKB-SubCell"/>
</dbReference>
<keyword evidence="10" id="KW-1133">Transmembrane helix</keyword>
<dbReference type="GO" id="GO:0005524">
    <property type="term" value="F:ATP binding"/>
    <property type="evidence" value="ECO:0007669"/>
    <property type="project" value="UniProtKB-KW"/>
</dbReference>
<organism evidence="11 12">
    <name type="scientific">Sanghuangporus baumii</name>
    <name type="common">Phellinus baumii</name>
    <dbReference type="NCBI Taxonomy" id="108892"/>
    <lineage>
        <taxon>Eukaryota</taxon>
        <taxon>Fungi</taxon>
        <taxon>Dikarya</taxon>
        <taxon>Basidiomycota</taxon>
        <taxon>Agaricomycotina</taxon>
        <taxon>Agaricomycetes</taxon>
        <taxon>Hymenochaetales</taxon>
        <taxon>Hymenochaetaceae</taxon>
        <taxon>Sanghuangporus</taxon>
    </lineage>
</organism>
<name>A0A9Q5HZV2_SANBA</name>
<feature type="transmembrane region" description="Helical" evidence="10">
    <location>
        <begin position="29"/>
        <end position="47"/>
    </location>
</feature>
<evidence type="ECO:0000256" key="2">
    <source>
        <dbReference type="ARBA" id="ARBA00009283"/>
    </source>
</evidence>
<dbReference type="PANTHER" id="PTHR11782">
    <property type="entry name" value="ADENOSINE/GUANOSINE DIPHOSPHATASE"/>
    <property type="match status" value="1"/>
</dbReference>
<reference evidence="11" key="1">
    <citation type="submission" date="2016-06" db="EMBL/GenBank/DDBJ databases">
        <title>Draft Genome sequence of the fungus Inonotus baumii.</title>
        <authorList>
            <person name="Zhu H."/>
            <person name="Lin W."/>
        </authorList>
    </citation>
    <scope>NUCLEOTIDE SEQUENCE</scope>
    <source>
        <strain evidence="11">821</strain>
    </source>
</reference>
<evidence type="ECO:0000256" key="10">
    <source>
        <dbReference type="SAM" id="Phobius"/>
    </source>
</evidence>
<dbReference type="EMBL" id="LNZH02000165">
    <property type="protein sequence ID" value="OCB89095.1"/>
    <property type="molecule type" value="Genomic_DNA"/>
</dbReference>
<dbReference type="GO" id="GO:0017111">
    <property type="term" value="F:ribonucleoside triphosphate phosphatase activity"/>
    <property type="evidence" value="ECO:0007669"/>
    <property type="project" value="TreeGrafter"/>
</dbReference>
<dbReference type="Pfam" id="PF01150">
    <property type="entry name" value="GDA1_CD39"/>
    <property type="match status" value="1"/>
</dbReference>
<evidence type="ECO:0000256" key="6">
    <source>
        <dbReference type="PIRSR" id="PIRSR600407-1"/>
    </source>
</evidence>
<comment type="caution">
    <text evidence="11">The sequence shown here is derived from an EMBL/GenBank/DDBJ whole genome shotgun (WGS) entry which is preliminary data.</text>
</comment>
<dbReference type="GO" id="GO:0004382">
    <property type="term" value="F:GDP phosphatase activity"/>
    <property type="evidence" value="ECO:0007669"/>
    <property type="project" value="UniProtKB-EC"/>
</dbReference>
<dbReference type="PANTHER" id="PTHR11782:SF83">
    <property type="entry name" value="GUANOSINE-DIPHOSPHATASE"/>
    <property type="match status" value="1"/>
</dbReference>
<dbReference type="AlphaFoldDB" id="A0A9Q5HZV2"/>
<proteinExistence type="inferred from homology"/>
<keyword evidence="12" id="KW-1185">Reference proteome</keyword>
<evidence type="ECO:0000256" key="1">
    <source>
        <dbReference type="ARBA" id="ARBA00004323"/>
    </source>
</evidence>
<gene>
    <name evidence="11" type="ORF">A7U60_g3779</name>
</gene>
<keyword evidence="10" id="KW-0812">Transmembrane</keyword>
<evidence type="ECO:0000313" key="12">
    <source>
        <dbReference type="Proteomes" id="UP000757232"/>
    </source>
</evidence>
<protein>
    <recommendedName>
        <fullName evidence="5">guanosine-diphosphatase</fullName>
        <ecNumber evidence="5">3.6.1.42</ecNumber>
    </recommendedName>
</protein>
<dbReference type="GO" id="GO:0009134">
    <property type="term" value="P:nucleoside diphosphate catabolic process"/>
    <property type="evidence" value="ECO:0007669"/>
    <property type="project" value="TreeGrafter"/>
</dbReference>
<dbReference type="InterPro" id="IPR000407">
    <property type="entry name" value="GDA1_CD39_NTPase"/>
</dbReference>
<feature type="active site" description="Proton acceptor" evidence="6">
    <location>
        <position position="246"/>
    </location>
</feature>
<dbReference type="GO" id="GO:0045134">
    <property type="term" value="F:UDP phosphatase activity"/>
    <property type="evidence" value="ECO:0007669"/>
    <property type="project" value="TreeGrafter"/>
</dbReference>
<keyword evidence="7" id="KW-0547">Nucleotide-binding</keyword>
<evidence type="ECO:0000256" key="9">
    <source>
        <dbReference type="SAM" id="MobiDB-lite"/>
    </source>
</evidence>
<dbReference type="PROSITE" id="PS01238">
    <property type="entry name" value="GDA1_CD39_NTPASE"/>
    <property type="match status" value="1"/>
</dbReference>
<feature type="region of interest" description="Disordered" evidence="9">
    <location>
        <begin position="61"/>
        <end position="108"/>
    </location>
</feature>
<feature type="compositionally biased region" description="Basic and acidic residues" evidence="9">
    <location>
        <begin position="97"/>
        <end position="106"/>
    </location>
</feature>
<keyword evidence="10" id="KW-0472">Membrane</keyword>
<sequence length="571" mass="62525">MSSILPRVNAGYKRVDVEDGRVGRMRFGWKKFAIVAGLVVGLVWLFGPRERRESVIDTIKTPTWGKPTRPPEIHEDLDDDLSLPAKPPLVKVSSPHSPEEDPDPLKTVHCTSPANPSARLVQYALMIDAGSTGSRIHIYKFNNCGASPAYEYEVFKQTHPGLSAYKGDALGAAEKLDVLLDEAVAVVPKELWSCTPVAVKATAGLRLLGAEQSKDILDAVRHHLLEKYPFALVEKDGVVIMDGKDEGVFAWITANYLLGTIGGSDASSSSSSAEHSYAVLDLGGGSTQIVFEPDFDDDSHFVDGEHKYELTFGGKKHTLYQHSYLGYGLMSARRSIHRLVEFMATFSHISLPEGDEEIPNPCLYKGSKRVVELEPSRTGEDVRNVTMAGKDIGSFEACNRMVELVMAKDAICQTKPCSFNGVYQPSILETFAEGNVLLLSYFYDRLAPFFPSPVPSSSSSLSPSSSKLRVDTVASLARDICAGPNPRSTSSSQLGWDNLPALKDDPSLLEELEGRPEYCLDLTFMHALLRLGYEFPAERGVRVEKQIEGTELGWCLGAAMTMVGAELKCRV</sequence>
<dbReference type="OrthoDB" id="6372431at2759"/>
<evidence type="ECO:0000313" key="11">
    <source>
        <dbReference type="EMBL" id="OCB89095.1"/>
    </source>
</evidence>
<comment type="subcellular location">
    <subcellularLocation>
        <location evidence="1">Golgi apparatus membrane</location>
        <topology evidence="1">Single-pass type II membrane protein</topology>
    </subcellularLocation>
</comment>
<evidence type="ECO:0000256" key="3">
    <source>
        <dbReference type="ARBA" id="ARBA00022801"/>
    </source>
</evidence>
<evidence type="ECO:0000256" key="7">
    <source>
        <dbReference type="PIRSR" id="PIRSR600407-2"/>
    </source>
</evidence>
<dbReference type="EC" id="3.6.1.42" evidence="5"/>
<dbReference type="Gene3D" id="3.30.420.150">
    <property type="entry name" value="Exopolyphosphatase. Domain 2"/>
    <property type="match status" value="1"/>
</dbReference>
<evidence type="ECO:0000256" key="5">
    <source>
        <dbReference type="ARBA" id="ARBA00038903"/>
    </source>
</evidence>
<dbReference type="Gene3D" id="3.30.420.40">
    <property type="match status" value="1"/>
</dbReference>
<dbReference type="GO" id="GO:0006487">
    <property type="term" value="P:protein N-linked glycosylation"/>
    <property type="evidence" value="ECO:0007669"/>
    <property type="project" value="TreeGrafter"/>
</dbReference>
<accession>A0A9Q5HZV2</accession>
<comment type="similarity">
    <text evidence="2 8">Belongs to the GDA1/CD39 NTPase family.</text>
</comment>
<keyword evidence="7" id="KW-0067">ATP-binding</keyword>
<keyword evidence="3 8" id="KW-0378">Hydrolase</keyword>